<dbReference type="PROSITE" id="PS52016">
    <property type="entry name" value="TONB_DEPENDENT_REC_3"/>
    <property type="match status" value="1"/>
</dbReference>
<evidence type="ECO:0000313" key="16">
    <source>
        <dbReference type="EMBL" id="KHS44547.1"/>
    </source>
</evidence>
<sequence length="809" mass="87257">MKARHTHSMLLRGTILAAGALAFAPLAHAEENAAEEQAETTGQSASVQEIIVTAQRREESLQKVPVAVTAIGTEQLEALRVTSVRNLAGLAPSLQFNAQGQQSNPTIIIRGVASGTSSNSVDPKVGMYIDGVYIGRAVGSLLDFSDIQRVEVLRGPQGTLFGRNATSGAISIVTAAPKGEWGVHATGSYGNYDAFRGKVSLDLPQIGPFSIRLSYLHDQIDGDVTNTMGGKGLNIALRAPEFGTQRFVNKLGYRNVDGGQIAVRGEFGALIADYRFDYTDTRASGRAMQSLGVIPDASGQLLGPIVALQPFFGGTTNEGLNGPLSSVAAATSEEHVVTQGHSLTLTLDASDNFTVKSISAYRKFRQDPVIFDLGSAGGMRFTFQQLGAFLTPGLTPQQIQAILFNPANAPGPNDYFFPLLSARATRQEQFSQELQFQLSNDRYQLTAGLFYFHEKSPGTEVLGILSPTPSATIVPSPLDNIFGSGITRTEGINDSMAGYAQLTWHLSDTFDLTGGLRGTIDDRELKIFVISGAQGGSLGVGDYKATYKKLTWTGIATWRPTEQTTLFAKVATGYVSGGILSGIPYRPENLTSYELGAKTQFLDNKVRLNVAAYYNDYKDLQTQNFINGRQFFDNAGKAKIKGFEAELDVVPVAGLNLSGSVSYTDFDYKQFILNGQDVAAFARPTYFSKWTGRAAASYNSPDFSSSGGHVTALIEGRYRSTYYLTSTPLRDLLTNQPVLEDRNRQPAYWLVNGRLGVADVGLGGAKVSLSVFGDNIFNKRYISFGAPVLLFTGSYERGRTYGVELGVNF</sequence>
<keyword evidence="2 11" id="KW-0813">Transport</keyword>
<keyword evidence="4" id="KW-0410">Iron transport</keyword>
<dbReference type="SUPFAM" id="SSF56935">
    <property type="entry name" value="Porins"/>
    <property type="match status" value="1"/>
</dbReference>
<dbReference type="InterPro" id="IPR012910">
    <property type="entry name" value="Plug_dom"/>
</dbReference>
<comment type="subcellular location">
    <subcellularLocation>
        <location evidence="1 11">Cell outer membrane</location>
        <topology evidence="1 11">Multi-pass membrane protein</topology>
    </subcellularLocation>
</comment>
<keyword evidence="16" id="KW-0675">Receptor</keyword>
<dbReference type="PANTHER" id="PTHR32552">
    <property type="entry name" value="FERRICHROME IRON RECEPTOR-RELATED"/>
    <property type="match status" value="1"/>
</dbReference>
<dbReference type="InterPro" id="IPR036942">
    <property type="entry name" value="Beta-barrel_TonB_sf"/>
</dbReference>
<evidence type="ECO:0000256" key="4">
    <source>
        <dbReference type="ARBA" id="ARBA00022496"/>
    </source>
</evidence>
<dbReference type="Pfam" id="PF07715">
    <property type="entry name" value="Plug"/>
    <property type="match status" value="1"/>
</dbReference>
<name>A0A0B9A5J4_9SPHN</name>
<evidence type="ECO:0000256" key="3">
    <source>
        <dbReference type="ARBA" id="ARBA00022452"/>
    </source>
</evidence>
<accession>A0A0B9A5J4</accession>
<evidence type="ECO:0000256" key="13">
    <source>
        <dbReference type="SAM" id="SignalP"/>
    </source>
</evidence>
<dbReference type="PATRIC" id="fig|48936.3.peg.3140"/>
<keyword evidence="5 11" id="KW-0812">Transmembrane</keyword>
<evidence type="ECO:0000259" key="15">
    <source>
        <dbReference type="Pfam" id="PF07715"/>
    </source>
</evidence>
<evidence type="ECO:0000256" key="9">
    <source>
        <dbReference type="ARBA" id="ARBA00023136"/>
    </source>
</evidence>
<feature type="domain" description="TonB-dependent receptor-like beta-barrel" evidence="14">
    <location>
        <begin position="319"/>
        <end position="775"/>
    </location>
</feature>
<feature type="domain" description="TonB-dependent receptor plug" evidence="15">
    <location>
        <begin position="61"/>
        <end position="169"/>
    </location>
</feature>
<feature type="signal peptide" evidence="13">
    <location>
        <begin position="1"/>
        <end position="29"/>
    </location>
</feature>
<protein>
    <submittedName>
        <fullName evidence="16">TonB-dependent receptor, plug</fullName>
    </submittedName>
</protein>
<keyword evidence="13" id="KW-0732">Signal</keyword>
<evidence type="ECO:0000256" key="10">
    <source>
        <dbReference type="ARBA" id="ARBA00023237"/>
    </source>
</evidence>
<dbReference type="AlphaFoldDB" id="A0A0B9A5J4"/>
<keyword evidence="10 11" id="KW-0998">Cell outer membrane</keyword>
<keyword evidence="6" id="KW-0408">Iron</keyword>
<dbReference type="InterPro" id="IPR000531">
    <property type="entry name" value="Beta-barrel_TonB"/>
</dbReference>
<dbReference type="Gene3D" id="2.40.170.20">
    <property type="entry name" value="TonB-dependent receptor, beta-barrel domain"/>
    <property type="match status" value="1"/>
</dbReference>
<dbReference type="EMBL" id="JRVC01000015">
    <property type="protein sequence ID" value="KHS44547.1"/>
    <property type="molecule type" value="Genomic_DNA"/>
</dbReference>
<comment type="similarity">
    <text evidence="11 12">Belongs to the TonB-dependent receptor family.</text>
</comment>
<evidence type="ECO:0000256" key="6">
    <source>
        <dbReference type="ARBA" id="ARBA00023004"/>
    </source>
</evidence>
<dbReference type="RefSeq" id="WP_174544610.1">
    <property type="nucleotide sequence ID" value="NZ_JRVC01000015.1"/>
</dbReference>
<evidence type="ECO:0000256" key="5">
    <source>
        <dbReference type="ARBA" id="ARBA00022692"/>
    </source>
</evidence>
<evidence type="ECO:0000256" key="8">
    <source>
        <dbReference type="ARBA" id="ARBA00023077"/>
    </source>
</evidence>
<keyword evidence="7" id="KW-0406">Ion transport</keyword>
<keyword evidence="3 11" id="KW-1134">Transmembrane beta strand</keyword>
<evidence type="ECO:0000256" key="11">
    <source>
        <dbReference type="PROSITE-ProRule" id="PRU01360"/>
    </source>
</evidence>
<feature type="chain" id="PRO_5002127608" evidence="13">
    <location>
        <begin position="30"/>
        <end position="809"/>
    </location>
</feature>
<dbReference type="GO" id="GO:0009279">
    <property type="term" value="C:cell outer membrane"/>
    <property type="evidence" value="ECO:0007669"/>
    <property type="project" value="UniProtKB-SubCell"/>
</dbReference>
<proteinExistence type="inferred from homology"/>
<dbReference type="STRING" id="48936.NJ75_03125"/>
<dbReference type="Proteomes" id="UP000031338">
    <property type="component" value="Unassembled WGS sequence"/>
</dbReference>
<dbReference type="GO" id="GO:0006826">
    <property type="term" value="P:iron ion transport"/>
    <property type="evidence" value="ECO:0007669"/>
    <property type="project" value="UniProtKB-KW"/>
</dbReference>
<dbReference type="Pfam" id="PF00593">
    <property type="entry name" value="TonB_dep_Rec_b-barrel"/>
    <property type="match status" value="1"/>
</dbReference>
<reference evidence="16 17" key="1">
    <citation type="submission" date="2014-10" db="EMBL/GenBank/DDBJ databases">
        <title>Draft genome sequence of Novosphingobium subterraneum DSM 12447.</title>
        <authorList>
            <person name="Gan H.M."/>
            <person name="Gan H.Y."/>
            <person name="Savka M.A."/>
        </authorList>
    </citation>
    <scope>NUCLEOTIDE SEQUENCE [LARGE SCALE GENOMIC DNA]</scope>
    <source>
        <strain evidence="16 17">DSM 12447</strain>
    </source>
</reference>
<dbReference type="InterPro" id="IPR039426">
    <property type="entry name" value="TonB-dep_rcpt-like"/>
</dbReference>
<evidence type="ECO:0000313" key="17">
    <source>
        <dbReference type="Proteomes" id="UP000031338"/>
    </source>
</evidence>
<evidence type="ECO:0000259" key="14">
    <source>
        <dbReference type="Pfam" id="PF00593"/>
    </source>
</evidence>
<keyword evidence="9 11" id="KW-0472">Membrane</keyword>
<dbReference type="PANTHER" id="PTHR32552:SF81">
    <property type="entry name" value="TONB-DEPENDENT OUTER MEMBRANE RECEPTOR"/>
    <property type="match status" value="1"/>
</dbReference>
<evidence type="ECO:0000256" key="1">
    <source>
        <dbReference type="ARBA" id="ARBA00004571"/>
    </source>
</evidence>
<keyword evidence="17" id="KW-1185">Reference proteome</keyword>
<organism evidence="16 17">
    <name type="scientific">Novosphingobium subterraneum</name>
    <dbReference type="NCBI Taxonomy" id="48936"/>
    <lineage>
        <taxon>Bacteria</taxon>
        <taxon>Pseudomonadati</taxon>
        <taxon>Pseudomonadota</taxon>
        <taxon>Alphaproteobacteria</taxon>
        <taxon>Sphingomonadales</taxon>
        <taxon>Sphingomonadaceae</taxon>
        <taxon>Novosphingobium</taxon>
    </lineage>
</organism>
<evidence type="ECO:0000256" key="7">
    <source>
        <dbReference type="ARBA" id="ARBA00023065"/>
    </source>
</evidence>
<keyword evidence="8 12" id="KW-0798">TonB box</keyword>
<comment type="caution">
    <text evidence="16">The sequence shown here is derived from an EMBL/GenBank/DDBJ whole genome shotgun (WGS) entry which is preliminary data.</text>
</comment>
<evidence type="ECO:0000256" key="2">
    <source>
        <dbReference type="ARBA" id="ARBA00022448"/>
    </source>
</evidence>
<evidence type="ECO:0000256" key="12">
    <source>
        <dbReference type="RuleBase" id="RU003357"/>
    </source>
</evidence>
<gene>
    <name evidence="16" type="ORF">NJ75_03125</name>
</gene>